<dbReference type="PANTHER" id="PTHR45033:SF2">
    <property type="entry name" value="ZINC-TYPE ALCOHOL DEHYDROGENASE-LIKE PROTEIN C1773.06C"/>
    <property type="match status" value="1"/>
</dbReference>
<dbReference type="PANTHER" id="PTHR45033">
    <property type="match status" value="1"/>
</dbReference>
<dbReference type="OrthoDB" id="3509362at2759"/>
<dbReference type="CDD" id="cd08276">
    <property type="entry name" value="MDR7"/>
    <property type="match status" value="1"/>
</dbReference>
<dbReference type="InterPro" id="IPR013154">
    <property type="entry name" value="ADH-like_N"/>
</dbReference>
<accession>A0A2I2G8W2</accession>
<name>A0A2I2G8W2_9EURO</name>
<dbReference type="SUPFAM" id="SSF51735">
    <property type="entry name" value="NAD(P)-binding Rossmann-fold domains"/>
    <property type="match status" value="1"/>
</dbReference>
<dbReference type="Proteomes" id="UP000234275">
    <property type="component" value="Unassembled WGS sequence"/>
</dbReference>
<keyword evidence="3" id="KW-1185">Reference proteome</keyword>
<evidence type="ECO:0000313" key="3">
    <source>
        <dbReference type="Proteomes" id="UP000234275"/>
    </source>
</evidence>
<dbReference type="InterPro" id="IPR013149">
    <property type="entry name" value="ADH-like_C"/>
</dbReference>
<dbReference type="InterPro" id="IPR020843">
    <property type="entry name" value="ER"/>
</dbReference>
<dbReference type="InterPro" id="IPR011032">
    <property type="entry name" value="GroES-like_sf"/>
</dbReference>
<evidence type="ECO:0000259" key="1">
    <source>
        <dbReference type="SMART" id="SM00829"/>
    </source>
</evidence>
<organism evidence="2 3">
    <name type="scientific">Aspergillus steynii IBT 23096</name>
    <dbReference type="NCBI Taxonomy" id="1392250"/>
    <lineage>
        <taxon>Eukaryota</taxon>
        <taxon>Fungi</taxon>
        <taxon>Dikarya</taxon>
        <taxon>Ascomycota</taxon>
        <taxon>Pezizomycotina</taxon>
        <taxon>Eurotiomycetes</taxon>
        <taxon>Eurotiomycetidae</taxon>
        <taxon>Eurotiales</taxon>
        <taxon>Aspergillaceae</taxon>
        <taxon>Aspergillus</taxon>
        <taxon>Aspergillus subgen. Circumdati</taxon>
    </lineage>
</organism>
<evidence type="ECO:0000313" key="2">
    <source>
        <dbReference type="EMBL" id="PLB49320.1"/>
    </source>
</evidence>
<dbReference type="Pfam" id="PF00107">
    <property type="entry name" value="ADH_zinc_N"/>
    <property type="match status" value="1"/>
</dbReference>
<gene>
    <name evidence="2" type="ORF">P170DRAFT_356989</name>
</gene>
<dbReference type="RefSeq" id="XP_024704622.1">
    <property type="nucleotide sequence ID" value="XM_024844189.1"/>
</dbReference>
<dbReference type="STRING" id="1392250.A0A2I2G8W2"/>
<dbReference type="Pfam" id="PF08240">
    <property type="entry name" value="ADH_N"/>
    <property type="match status" value="1"/>
</dbReference>
<dbReference type="GeneID" id="36551889"/>
<feature type="domain" description="Enoyl reductase (ER)" evidence="1">
    <location>
        <begin position="13"/>
        <end position="341"/>
    </location>
</feature>
<dbReference type="Gene3D" id="3.90.180.10">
    <property type="entry name" value="Medium-chain alcohol dehydrogenases, catalytic domain"/>
    <property type="match status" value="1"/>
</dbReference>
<dbReference type="SMART" id="SM00829">
    <property type="entry name" value="PKS_ER"/>
    <property type="match status" value="1"/>
</dbReference>
<dbReference type="SUPFAM" id="SSF50129">
    <property type="entry name" value="GroES-like"/>
    <property type="match status" value="1"/>
</dbReference>
<dbReference type="InterPro" id="IPR036291">
    <property type="entry name" value="NAD(P)-bd_dom_sf"/>
</dbReference>
<dbReference type="InterPro" id="IPR052711">
    <property type="entry name" value="Zinc_ADH-like"/>
</dbReference>
<protein>
    <submittedName>
        <fullName evidence="2">NAD(P)-binding protein</fullName>
    </submittedName>
</protein>
<sequence length="344" mass="36635">MTTHTVFRLPSLGAITNLTRQTEPLPTISKHEVLIRIRSVALNSRDLQVATNTYPAATKNELIPCSDGAGDIVSVGSEVKDLKEGDRVVISFDPMHQYGPQKDFLSCQGGAADGTLAQYVARPATGVVKVPEGAPHSYAELASLVCTGVTAWNGLYGNVPLKPGQVVLLQGTGGVAVTGLILAKAAGATTIMTSSSDEKLAQIKSKFQPDYTINYKKTPDWAAEAIKITGGKGVDHILEIGGLGTIEQSIKAITPGGVISVIGYLAGSDKVVDVPLQALLKTCVVRGVLIGPKCMLEDLVTFVYRKELRMPVEKEFGFSRDEVIAAYEYLRSGQHVGKVCIRVD</sequence>
<dbReference type="VEuPathDB" id="FungiDB:P170DRAFT_356989"/>
<dbReference type="AlphaFoldDB" id="A0A2I2G8W2"/>
<proteinExistence type="predicted"/>
<dbReference type="EMBL" id="MSFO01000004">
    <property type="protein sequence ID" value="PLB49320.1"/>
    <property type="molecule type" value="Genomic_DNA"/>
</dbReference>
<dbReference type="Gene3D" id="3.40.50.720">
    <property type="entry name" value="NAD(P)-binding Rossmann-like Domain"/>
    <property type="match status" value="1"/>
</dbReference>
<reference evidence="2 3" key="1">
    <citation type="submission" date="2016-12" db="EMBL/GenBank/DDBJ databases">
        <title>The genomes of Aspergillus section Nigri reveals drivers in fungal speciation.</title>
        <authorList>
            <consortium name="DOE Joint Genome Institute"/>
            <person name="Vesth T.C."/>
            <person name="Nybo J."/>
            <person name="Theobald S."/>
            <person name="Brandl J."/>
            <person name="Frisvad J.C."/>
            <person name="Nielsen K.F."/>
            <person name="Lyhne E.K."/>
            <person name="Kogle M.E."/>
            <person name="Kuo A."/>
            <person name="Riley R."/>
            <person name="Clum A."/>
            <person name="Nolan M."/>
            <person name="Lipzen A."/>
            <person name="Salamov A."/>
            <person name="Henrissat B."/>
            <person name="Wiebenga A."/>
            <person name="De Vries R.P."/>
            <person name="Grigoriev I.V."/>
            <person name="Mortensen U.H."/>
            <person name="Andersen M.R."/>
            <person name="Baker S.E."/>
        </authorList>
    </citation>
    <scope>NUCLEOTIDE SEQUENCE [LARGE SCALE GENOMIC DNA]</scope>
    <source>
        <strain evidence="2 3">IBT 23096</strain>
    </source>
</reference>
<comment type="caution">
    <text evidence="2">The sequence shown here is derived from an EMBL/GenBank/DDBJ whole genome shotgun (WGS) entry which is preliminary data.</text>
</comment>
<dbReference type="GO" id="GO:0016491">
    <property type="term" value="F:oxidoreductase activity"/>
    <property type="evidence" value="ECO:0007669"/>
    <property type="project" value="InterPro"/>
</dbReference>